<accession>A0A3P7PYS3</accession>
<dbReference type="SMART" id="SM01134">
    <property type="entry name" value="DeoRC"/>
    <property type="match status" value="1"/>
</dbReference>
<evidence type="ECO:0000256" key="3">
    <source>
        <dbReference type="ARBA" id="ARBA00023015"/>
    </source>
</evidence>
<feature type="domain" description="HTH deoR-type" evidence="6">
    <location>
        <begin position="3"/>
        <end position="58"/>
    </location>
</feature>
<dbReference type="InterPro" id="IPR050313">
    <property type="entry name" value="Carb_Metab_HTH_regulators"/>
</dbReference>
<comment type="function">
    <text evidence="5">Repressor of the lactose catabolism operon. Galactose-6-phosphate is the inducer.</text>
</comment>
<dbReference type="InterPro" id="IPR036390">
    <property type="entry name" value="WH_DNA-bd_sf"/>
</dbReference>
<dbReference type="GO" id="GO:0003700">
    <property type="term" value="F:DNA-binding transcription factor activity"/>
    <property type="evidence" value="ECO:0007669"/>
    <property type="project" value="InterPro"/>
</dbReference>
<reference evidence="7 8" key="1">
    <citation type="submission" date="2018-09" db="EMBL/GenBank/DDBJ databases">
        <authorList>
            <person name="Postec A."/>
        </authorList>
    </citation>
    <scope>NUCLEOTIDE SEQUENCE [LARGE SCALE GENOMIC DNA]</scope>
    <source>
        <strain evidence="7">70B-A</strain>
    </source>
</reference>
<dbReference type="PROSITE" id="PS51000">
    <property type="entry name" value="HTH_DEOR_2"/>
    <property type="match status" value="1"/>
</dbReference>
<dbReference type="PRINTS" id="PR00037">
    <property type="entry name" value="HTHLACR"/>
</dbReference>
<evidence type="ECO:0000256" key="5">
    <source>
        <dbReference type="ARBA" id="ARBA00024937"/>
    </source>
</evidence>
<dbReference type="SUPFAM" id="SSF46785">
    <property type="entry name" value="Winged helix' DNA-binding domain"/>
    <property type="match status" value="1"/>
</dbReference>
<dbReference type="Proteomes" id="UP000279029">
    <property type="component" value="Chromosome"/>
</dbReference>
<dbReference type="KEGG" id="cbar:PATL70BA_2406"/>
<dbReference type="SUPFAM" id="SSF100950">
    <property type="entry name" value="NagB/RpiA/CoA transferase-like"/>
    <property type="match status" value="1"/>
</dbReference>
<keyword evidence="2" id="KW-0678">Repressor</keyword>
<dbReference type="PANTHER" id="PTHR30363">
    <property type="entry name" value="HTH-TYPE TRANSCRIPTIONAL REGULATOR SRLR-RELATED"/>
    <property type="match status" value="1"/>
</dbReference>
<keyword evidence="3" id="KW-0805">Transcription regulation</keyword>
<organism evidence="7 8">
    <name type="scientific">Petrocella atlantisensis</name>
    <dbReference type="NCBI Taxonomy" id="2173034"/>
    <lineage>
        <taxon>Bacteria</taxon>
        <taxon>Bacillati</taxon>
        <taxon>Bacillota</taxon>
        <taxon>Clostridia</taxon>
        <taxon>Lachnospirales</taxon>
        <taxon>Vallitaleaceae</taxon>
        <taxon>Petrocella</taxon>
    </lineage>
</organism>
<dbReference type="InterPro" id="IPR037171">
    <property type="entry name" value="NagB/RpiA_transferase-like"/>
</dbReference>
<dbReference type="OrthoDB" id="9797223at2"/>
<dbReference type="InterPro" id="IPR001034">
    <property type="entry name" value="DeoR_HTH"/>
</dbReference>
<evidence type="ECO:0000256" key="2">
    <source>
        <dbReference type="ARBA" id="ARBA00022491"/>
    </source>
</evidence>
<keyword evidence="4" id="KW-0804">Transcription</keyword>
<dbReference type="Gene3D" id="3.40.50.1360">
    <property type="match status" value="1"/>
</dbReference>
<name>A0A3P7PYS3_9FIRM</name>
<evidence type="ECO:0000313" key="7">
    <source>
        <dbReference type="EMBL" id="VDN48301.1"/>
    </source>
</evidence>
<sequence length="253" mass="28167">MFAEERLQEITKILNANGKVIVKDLSKIFEVTDDCIRKDLSNLEKTGILKRTYGGAVSKREASLNKSIINRIDDNIKSKKMIAEKVYNMVCEKETIFLDIASTNISVAEAIAQGNKRMTVISNMIDIIQILSKSPYIEVIGIGGVLNKELSGFIGTSTIEALSVYKVDRAFVGSCGVDLMDHSVTTFMVEDGNTKKAIMKASKKSYLVIDSTKFNQDGVYRFADINDFDAFVVDRIDDPKVISKLEEQNIEVL</sequence>
<gene>
    <name evidence="7" type="ORF">PATL70BA_2406</name>
</gene>
<dbReference type="InterPro" id="IPR014036">
    <property type="entry name" value="DeoR-like_C"/>
</dbReference>
<protein>
    <recommendedName>
        <fullName evidence="1">Lactose phosphotransferase system repressor</fullName>
    </recommendedName>
</protein>
<dbReference type="AlphaFoldDB" id="A0A3P7PYS3"/>
<evidence type="ECO:0000313" key="8">
    <source>
        <dbReference type="Proteomes" id="UP000279029"/>
    </source>
</evidence>
<proteinExistence type="predicted"/>
<dbReference type="SMART" id="SM00420">
    <property type="entry name" value="HTH_DEOR"/>
    <property type="match status" value="1"/>
</dbReference>
<keyword evidence="8" id="KW-1185">Reference proteome</keyword>
<dbReference type="Gene3D" id="1.10.10.10">
    <property type="entry name" value="Winged helix-like DNA-binding domain superfamily/Winged helix DNA-binding domain"/>
    <property type="match status" value="1"/>
</dbReference>
<evidence type="ECO:0000256" key="1">
    <source>
        <dbReference type="ARBA" id="ARBA00021390"/>
    </source>
</evidence>
<dbReference type="Pfam" id="PF08220">
    <property type="entry name" value="HTH_DeoR"/>
    <property type="match status" value="1"/>
</dbReference>
<dbReference type="Pfam" id="PF00455">
    <property type="entry name" value="DeoRC"/>
    <property type="match status" value="1"/>
</dbReference>
<evidence type="ECO:0000259" key="6">
    <source>
        <dbReference type="PROSITE" id="PS51000"/>
    </source>
</evidence>
<dbReference type="PANTHER" id="PTHR30363:SF4">
    <property type="entry name" value="GLYCEROL-3-PHOSPHATE REGULON REPRESSOR"/>
    <property type="match status" value="1"/>
</dbReference>
<dbReference type="InterPro" id="IPR036388">
    <property type="entry name" value="WH-like_DNA-bd_sf"/>
</dbReference>
<dbReference type="EMBL" id="LR130778">
    <property type="protein sequence ID" value="VDN48301.1"/>
    <property type="molecule type" value="Genomic_DNA"/>
</dbReference>
<evidence type="ECO:0000256" key="4">
    <source>
        <dbReference type="ARBA" id="ARBA00023163"/>
    </source>
</evidence>